<gene>
    <name evidence="16" type="ORF">GCM10022279_24560</name>
</gene>
<dbReference type="Pfam" id="PF00593">
    <property type="entry name" value="TonB_dep_Rec_b-barrel"/>
    <property type="match status" value="1"/>
</dbReference>
<evidence type="ECO:0000256" key="11">
    <source>
        <dbReference type="PROSITE-ProRule" id="PRU01360"/>
    </source>
</evidence>
<dbReference type="InterPro" id="IPR036942">
    <property type="entry name" value="Beta-barrel_TonB_sf"/>
</dbReference>
<dbReference type="PANTHER" id="PTHR30069:SF29">
    <property type="entry name" value="HEMOGLOBIN AND HEMOGLOBIN-HAPTOGLOBIN-BINDING PROTEIN 1-RELATED"/>
    <property type="match status" value="1"/>
</dbReference>
<evidence type="ECO:0000256" key="12">
    <source>
        <dbReference type="PROSITE-ProRule" id="PRU10143"/>
    </source>
</evidence>
<evidence type="ECO:0000256" key="6">
    <source>
        <dbReference type="ARBA" id="ARBA00022729"/>
    </source>
</evidence>
<evidence type="ECO:0000256" key="9">
    <source>
        <dbReference type="ARBA" id="ARBA00023170"/>
    </source>
</evidence>
<evidence type="ECO:0000259" key="14">
    <source>
        <dbReference type="Pfam" id="PF00593"/>
    </source>
</evidence>
<evidence type="ECO:0000256" key="4">
    <source>
        <dbReference type="ARBA" id="ARBA00022452"/>
    </source>
</evidence>
<dbReference type="SUPFAM" id="SSF56935">
    <property type="entry name" value="Porins"/>
    <property type="match status" value="1"/>
</dbReference>
<keyword evidence="3 11" id="KW-0813">Transport</keyword>
<comment type="subcellular location">
    <subcellularLocation>
        <location evidence="1 11">Cell outer membrane</location>
        <topology evidence="1 11">Multi-pass membrane protein</topology>
    </subcellularLocation>
</comment>
<evidence type="ECO:0000256" key="8">
    <source>
        <dbReference type="ARBA" id="ARBA00023136"/>
    </source>
</evidence>
<feature type="domain" description="TonB-dependent receptor-like beta-barrel" evidence="14">
    <location>
        <begin position="318"/>
        <end position="695"/>
    </location>
</feature>
<proteinExistence type="inferred from homology"/>
<dbReference type="InterPro" id="IPR010916">
    <property type="entry name" value="TonB_box_CS"/>
</dbReference>
<name>A0ABP7RNE4_9BURK</name>
<dbReference type="PROSITE" id="PS00430">
    <property type="entry name" value="TONB_DEPENDENT_REC_1"/>
    <property type="match status" value="1"/>
</dbReference>
<dbReference type="Pfam" id="PF07715">
    <property type="entry name" value="Plug"/>
    <property type="match status" value="1"/>
</dbReference>
<dbReference type="InterPro" id="IPR000531">
    <property type="entry name" value="Beta-barrel_TonB"/>
</dbReference>
<comment type="similarity">
    <text evidence="2 11 13">Belongs to the TonB-dependent receptor family.</text>
</comment>
<evidence type="ECO:0000256" key="2">
    <source>
        <dbReference type="ARBA" id="ARBA00009810"/>
    </source>
</evidence>
<dbReference type="CDD" id="cd01347">
    <property type="entry name" value="ligand_gated_channel"/>
    <property type="match status" value="1"/>
</dbReference>
<dbReference type="PROSITE" id="PS52016">
    <property type="entry name" value="TONB_DEPENDENT_REC_3"/>
    <property type="match status" value="1"/>
</dbReference>
<dbReference type="Proteomes" id="UP001501627">
    <property type="component" value="Unassembled WGS sequence"/>
</dbReference>
<keyword evidence="5 11" id="KW-0812">Transmembrane</keyword>
<evidence type="ECO:0000256" key="5">
    <source>
        <dbReference type="ARBA" id="ARBA00022692"/>
    </source>
</evidence>
<evidence type="ECO:0000313" key="16">
    <source>
        <dbReference type="EMBL" id="GAA3999974.1"/>
    </source>
</evidence>
<keyword evidence="17" id="KW-1185">Reference proteome</keyword>
<keyword evidence="8 11" id="KW-0472">Membrane</keyword>
<keyword evidence="10 11" id="KW-0998">Cell outer membrane</keyword>
<dbReference type="InterPro" id="IPR039426">
    <property type="entry name" value="TonB-dep_rcpt-like"/>
</dbReference>
<evidence type="ECO:0000256" key="1">
    <source>
        <dbReference type="ARBA" id="ARBA00004571"/>
    </source>
</evidence>
<evidence type="ECO:0000313" key="17">
    <source>
        <dbReference type="Proteomes" id="UP001501627"/>
    </source>
</evidence>
<organism evidence="16 17">
    <name type="scientific">Comamonas faecalis</name>
    <dbReference type="NCBI Taxonomy" id="1387849"/>
    <lineage>
        <taxon>Bacteria</taxon>
        <taxon>Pseudomonadati</taxon>
        <taxon>Pseudomonadota</taxon>
        <taxon>Betaproteobacteria</taxon>
        <taxon>Burkholderiales</taxon>
        <taxon>Comamonadaceae</taxon>
        <taxon>Comamonas</taxon>
    </lineage>
</organism>
<dbReference type="Gene3D" id="2.170.130.10">
    <property type="entry name" value="TonB-dependent receptor, plug domain"/>
    <property type="match status" value="1"/>
</dbReference>
<feature type="domain" description="TonB-dependent receptor plug" evidence="15">
    <location>
        <begin position="32"/>
        <end position="136"/>
    </location>
</feature>
<accession>A0ABP7RNE4</accession>
<evidence type="ECO:0000256" key="3">
    <source>
        <dbReference type="ARBA" id="ARBA00022448"/>
    </source>
</evidence>
<dbReference type="PANTHER" id="PTHR30069">
    <property type="entry name" value="TONB-DEPENDENT OUTER MEMBRANE RECEPTOR"/>
    <property type="match status" value="1"/>
</dbReference>
<evidence type="ECO:0000256" key="13">
    <source>
        <dbReference type="RuleBase" id="RU003357"/>
    </source>
</evidence>
<dbReference type="EMBL" id="BAABBP010000024">
    <property type="protein sequence ID" value="GAA3999974.1"/>
    <property type="molecule type" value="Genomic_DNA"/>
</dbReference>
<keyword evidence="4 11" id="KW-1134">Transmembrane beta strand</keyword>
<dbReference type="InterPro" id="IPR037066">
    <property type="entry name" value="Plug_dom_sf"/>
</dbReference>
<evidence type="ECO:0000256" key="10">
    <source>
        <dbReference type="ARBA" id="ARBA00023237"/>
    </source>
</evidence>
<keyword evidence="7 12" id="KW-0798">TonB box</keyword>
<protein>
    <submittedName>
        <fullName evidence="16">TonB-dependent receptor</fullName>
    </submittedName>
</protein>
<keyword evidence="6" id="KW-0732">Signal</keyword>
<comment type="caution">
    <text evidence="16">The sequence shown here is derived from an EMBL/GenBank/DDBJ whole genome shotgun (WGS) entry which is preliminary data.</text>
</comment>
<sequence length="736" mass="80158">MALALAGLAQAKDDTTLLDTLVVTGTRTQTSLRDSPASVSIVGREEIEKRGTDSVAELLRDVPGVSVVDSAVAGMKRIRIRGEQSNRVVILVDGQELTDHSSFGSPLLVDPANIERIEVVRGPASVLYGAKAIGGVVNIITRKGAATPVQVEVGGAYHSATRGWEGWAAVSGTADRLDYRLSVSGDDHGDRKVAKSPYSASGRLENSSYQNQDVSLHAGLKLDEAGRHYVALKANHHHLKADGWQDPFALVTLKNIGINPTIAGKQAQISIDEAELTQFNANLPKRDLDKVGLYYEGKDLGPVLRKASADLFVQRVDREFNNDIRIKGTGGSAYIPFPPPFGQTLGLTSADIGMNSVSVDRTQTYGASGQLDFSFHPDHYTLMGAQFLRDDLDTNKSNTIQISNIKSPSPGVPTGTLSVNSNAYDRATMQTASAFVQDEWSLTPDFKLIGGLRYYRVESTLEQTSSSTHNAGESSRHGRFVKALGLTWTGLEHSTVRAGYSEGYVMPSLLEQFTDSRAGRGIVLSGNPDLLPERSKNYELGLRYQNRGVVFDGTLFFSRSKNYITFESCSISGRCAPGGDIYVNADRAKSHGVELLMEYLVPGTSFTPYFTGTWMRRQITVDDFSTYQTDVPRLSGRLGLRWEDTLANSEVWADLFVHAATAVDKKERAIEKSGKVSRHLAGWGTLNFAVGSNFGPHGRHRVVLHMGNLLDKGYRASVDEMPGVGRNVVLTFSTRF</sequence>
<dbReference type="InterPro" id="IPR012910">
    <property type="entry name" value="Plug_dom"/>
</dbReference>
<keyword evidence="9 16" id="KW-0675">Receptor</keyword>
<reference evidence="17" key="1">
    <citation type="journal article" date="2019" name="Int. J. Syst. Evol. Microbiol.">
        <title>The Global Catalogue of Microorganisms (GCM) 10K type strain sequencing project: providing services to taxonomists for standard genome sequencing and annotation.</title>
        <authorList>
            <consortium name="The Broad Institute Genomics Platform"/>
            <consortium name="The Broad Institute Genome Sequencing Center for Infectious Disease"/>
            <person name="Wu L."/>
            <person name="Ma J."/>
        </authorList>
    </citation>
    <scope>NUCLEOTIDE SEQUENCE [LARGE SCALE GENOMIC DNA]</scope>
    <source>
        <strain evidence="17">JCM 17561</strain>
    </source>
</reference>
<feature type="short sequence motif" description="TonB box" evidence="12">
    <location>
        <begin position="20"/>
        <end position="26"/>
    </location>
</feature>
<evidence type="ECO:0000256" key="7">
    <source>
        <dbReference type="ARBA" id="ARBA00023077"/>
    </source>
</evidence>
<dbReference type="Gene3D" id="2.40.170.20">
    <property type="entry name" value="TonB-dependent receptor, beta-barrel domain"/>
    <property type="match status" value="1"/>
</dbReference>
<evidence type="ECO:0000259" key="15">
    <source>
        <dbReference type="Pfam" id="PF07715"/>
    </source>
</evidence>